<proteinExistence type="predicted"/>
<dbReference type="RefSeq" id="WP_013043623.1">
    <property type="nucleotide sequence ID" value="NC_014008.1"/>
</dbReference>
<evidence type="ECO:0000259" key="1">
    <source>
        <dbReference type="PROSITE" id="PS51502"/>
    </source>
</evidence>
<dbReference type="SUPFAM" id="SSF54909">
    <property type="entry name" value="Dimeric alpha+beta barrel"/>
    <property type="match status" value="1"/>
</dbReference>
<accession>D5EKJ4</accession>
<dbReference type="PROSITE" id="PS51502">
    <property type="entry name" value="S_R_A_B_BARREL"/>
    <property type="match status" value="1"/>
</dbReference>
<organism evidence="2 3">
    <name type="scientific">Coraliomargarita akajimensis (strain DSM 45221 / IAM 15411 / JCM 23193 / KCTC 12865 / 04OKA010-24)</name>
    <dbReference type="NCBI Taxonomy" id="583355"/>
    <lineage>
        <taxon>Bacteria</taxon>
        <taxon>Pseudomonadati</taxon>
        <taxon>Verrucomicrobiota</taxon>
        <taxon>Opitutia</taxon>
        <taxon>Puniceicoccales</taxon>
        <taxon>Coraliomargaritaceae</taxon>
        <taxon>Coraliomargarita</taxon>
    </lineage>
</organism>
<dbReference type="eggNOG" id="ENOG50334CZ">
    <property type="taxonomic scope" value="Bacteria"/>
</dbReference>
<gene>
    <name evidence="2" type="ordered locus">Caka_1883</name>
</gene>
<protein>
    <submittedName>
        <fullName evidence="2">Stress responsive alpha-beta barrel domain protein</fullName>
    </submittedName>
</protein>
<dbReference type="KEGG" id="caa:Caka_1883"/>
<dbReference type="OrthoDB" id="9808130at2"/>
<sequence>MLVHTVLFWLNKDVDGPGQTDFRIALESLKSIETAEAVYIGVPAPTEERPVVDTSYDFALTCIFKSIADHDAYQDHPIHHQFLAENKEKFKRVKVFDAQ</sequence>
<keyword evidence="3" id="KW-1185">Reference proteome</keyword>
<evidence type="ECO:0000313" key="2">
    <source>
        <dbReference type="EMBL" id="ADE54901.1"/>
    </source>
</evidence>
<dbReference type="AlphaFoldDB" id="D5EKJ4"/>
<dbReference type="EMBL" id="CP001998">
    <property type="protein sequence ID" value="ADE54901.1"/>
    <property type="molecule type" value="Genomic_DNA"/>
</dbReference>
<dbReference type="HOGENOM" id="CLU_080664_5_0_0"/>
<dbReference type="Gene3D" id="3.30.70.100">
    <property type="match status" value="1"/>
</dbReference>
<dbReference type="Pfam" id="PF07876">
    <property type="entry name" value="Dabb"/>
    <property type="match status" value="1"/>
</dbReference>
<evidence type="ECO:0000313" key="3">
    <source>
        <dbReference type="Proteomes" id="UP000000925"/>
    </source>
</evidence>
<dbReference type="SMART" id="SM00886">
    <property type="entry name" value="Dabb"/>
    <property type="match status" value="1"/>
</dbReference>
<dbReference type="InterPro" id="IPR011008">
    <property type="entry name" value="Dimeric_a/b-barrel"/>
</dbReference>
<feature type="domain" description="Stress-response A/B barrel" evidence="1">
    <location>
        <begin position="2"/>
        <end position="98"/>
    </location>
</feature>
<dbReference type="STRING" id="583355.Caka_1883"/>
<reference evidence="2 3" key="1">
    <citation type="journal article" date="2010" name="Stand. Genomic Sci.">
        <title>Complete genome sequence of Coraliomargarita akajimensis type strain (04OKA010-24).</title>
        <authorList>
            <person name="Mavromatis K."/>
            <person name="Abt B."/>
            <person name="Brambilla E."/>
            <person name="Lapidus A."/>
            <person name="Copeland A."/>
            <person name="Deshpande S."/>
            <person name="Nolan M."/>
            <person name="Lucas S."/>
            <person name="Tice H."/>
            <person name="Cheng J.F."/>
            <person name="Han C."/>
            <person name="Detter J.C."/>
            <person name="Woyke T."/>
            <person name="Goodwin L."/>
            <person name="Pitluck S."/>
            <person name="Held B."/>
            <person name="Brettin T."/>
            <person name="Tapia R."/>
            <person name="Ivanova N."/>
            <person name="Mikhailova N."/>
            <person name="Pati A."/>
            <person name="Liolios K."/>
            <person name="Chen A."/>
            <person name="Palaniappan K."/>
            <person name="Land M."/>
            <person name="Hauser L."/>
            <person name="Chang Y.J."/>
            <person name="Jeffries C.D."/>
            <person name="Rohde M."/>
            <person name="Goker M."/>
            <person name="Bristow J."/>
            <person name="Eisen J.A."/>
            <person name="Markowitz V."/>
            <person name="Hugenholtz P."/>
            <person name="Klenk H.P."/>
            <person name="Kyrpides N.C."/>
        </authorList>
    </citation>
    <scope>NUCLEOTIDE SEQUENCE [LARGE SCALE GENOMIC DNA]</scope>
    <source>
        <strain evidence="3">DSM 45221 / IAM 15411 / JCM 23193 / KCTC 12865</strain>
    </source>
</reference>
<name>D5EKJ4_CORAD</name>
<dbReference type="Proteomes" id="UP000000925">
    <property type="component" value="Chromosome"/>
</dbReference>
<dbReference type="InterPro" id="IPR013097">
    <property type="entry name" value="Dabb"/>
</dbReference>